<dbReference type="InterPro" id="IPR000115">
    <property type="entry name" value="PRibGlycinamide_synth"/>
</dbReference>
<evidence type="ECO:0000256" key="3">
    <source>
        <dbReference type="ARBA" id="ARBA00005174"/>
    </source>
</evidence>
<dbReference type="UniPathway" id="UPA00074">
    <property type="reaction ID" value="UER00125"/>
</dbReference>
<dbReference type="SUPFAM" id="SSF52440">
    <property type="entry name" value="PreATP-grasp domain"/>
    <property type="match status" value="1"/>
</dbReference>
<gene>
    <name evidence="14" type="primary">purD</name>
    <name evidence="17" type="ORF">SAMN04490355_106511</name>
</gene>
<dbReference type="Pfam" id="PF01071">
    <property type="entry name" value="GARS_A"/>
    <property type="match status" value="1"/>
</dbReference>
<evidence type="ECO:0000256" key="14">
    <source>
        <dbReference type="HAMAP-Rule" id="MF_00138"/>
    </source>
</evidence>
<dbReference type="RefSeq" id="WP_090943425.1">
    <property type="nucleotide sequence ID" value="NZ_FOTS01000065.1"/>
</dbReference>
<dbReference type="NCBIfam" id="TIGR00877">
    <property type="entry name" value="purD"/>
    <property type="match status" value="1"/>
</dbReference>
<dbReference type="Pfam" id="PF02844">
    <property type="entry name" value="GARS_N"/>
    <property type="match status" value="1"/>
</dbReference>
<comment type="catalytic activity">
    <reaction evidence="14">
        <text>5-phospho-beta-D-ribosylamine + glycine + ATP = N(1)-(5-phospho-beta-D-ribosyl)glycinamide + ADP + phosphate + H(+)</text>
        <dbReference type="Rhea" id="RHEA:17453"/>
        <dbReference type="ChEBI" id="CHEBI:15378"/>
        <dbReference type="ChEBI" id="CHEBI:30616"/>
        <dbReference type="ChEBI" id="CHEBI:43474"/>
        <dbReference type="ChEBI" id="CHEBI:57305"/>
        <dbReference type="ChEBI" id="CHEBI:58681"/>
        <dbReference type="ChEBI" id="CHEBI:143788"/>
        <dbReference type="ChEBI" id="CHEBI:456216"/>
        <dbReference type="EC" id="6.3.4.13"/>
    </reaction>
</comment>
<comment type="cofactor">
    <cofactor evidence="1">
        <name>Mn(2+)</name>
        <dbReference type="ChEBI" id="CHEBI:29035"/>
    </cofactor>
</comment>
<dbReference type="InterPro" id="IPR013815">
    <property type="entry name" value="ATP_grasp_subdomain_1"/>
</dbReference>
<feature type="domain" description="ATP-grasp" evidence="16">
    <location>
        <begin position="107"/>
        <end position="313"/>
    </location>
</feature>
<comment type="cofactor">
    <cofactor evidence="2">
        <name>Mg(2+)</name>
        <dbReference type="ChEBI" id="CHEBI:18420"/>
    </cofactor>
</comment>
<dbReference type="Pfam" id="PF02843">
    <property type="entry name" value="GARS_C"/>
    <property type="match status" value="1"/>
</dbReference>
<evidence type="ECO:0000256" key="7">
    <source>
        <dbReference type="ARBA" id="ARBA00022741"/>
    </source>
</evidence>
<proteinExistence type="inferred from homology"/>
<dbReference type="InterPro" id="IPR020561">
    <property type="entry name" value="PRibGlycinamid_synth_ATP-grasp"/>
</dbReference>
<keyword evidence="9 15" id="KW-0067">ATP-binding</keyword>
<keyword evidence="5 14" id="KW-0436">Ligase</keyword>
<dbReference type="InterPro" id="IPR011761">
    <property type="entry name" value="ATP-grasp"/>
</dbReference>
<dbReference type="PROSITE" id="PS50975">
    <property type="entry name" value="ATP_GRASP"/>
    <property type="match status" value="1"/>
</dbReference>
<dbReference type="GO" id="GO:0046872">
    <property type="term" value="F:metal ion binding"/>
    <property type="evidence" value="ECO:0007669"/>
    <property type="project" value="UniProtKB-KW"/>
</dbReference>
<dbReference type="SUPFAM" id="SSF51246">
    <property type="entry name" value="Rudiment single hybrid motif"/>
    <property type="match status" value="1"/>
</dbReference>
<dbReference type="FunFam" id="3.30.470.20:FF:000018">
    <property type="entry name" value="Trifunctional purine biosynthetic protein adenosine-3"/>
    <property type="match status" value="1"/>
</dbReference>
<dbReference type="STRING" id="1123291.SAMN04490355_106511"/>
<dbReference type="GO" id="GO:0009113">
    <property type="term" value="P:purine nucleobase biosynthetic process"/>
    <property type="evidence" value="ECO:0007669"/>
    <property type="project" value="InterPro"/>
</dbReference>
<dbReference type="Gene3D" id="3.30.470.20">
    <property type="entry name" value="ATP-grasp fold, B domain"/>
    <property type="match status" value="1"/>
</dbReference>
<evidence type="ECO:0000256" key="11">
    <source>
        <dbReference type="ARBA" id="ARBA00038345"/>
    </source>
</evidence>
<evidence type="ECO:0000256" key="1">
    <source>
        <dbReference type="ARBA" id="ARBA00001936"/>
    </source>
</evidence>
<dbReference type="EMBL" id="FOTS01000065">
    <property type="protein sequence ID" value="SFM27861.1"/>
    <property type="molecule type" value="Genomic_DNA"/>
</dbReference>
<protein>
    <recommendedName>
        <fullName evidence="4 14">Phosphoribosylamine--glycine ligase</fullName>
        <ecNumber evidence="4 14">6.3.4.13</ecNumber>
    </recommendedName>
    <alternativeName>
        <fullName evidence="14">GARS</fullName>
    </alternativeName>
    <alternativeName>
        <fullName evidence="12 14">Glycinamide ribonucleotide synthetase</fullName>
    </alternativeName>
    <alternativeName>
        <fullName evidence="13 14">Phosphoribosylglycinamide synthetase</fullName>
    </alternativeName>
</protein>
<dbReference type="PANTHER" id="PTHR43472">
    <property type="entry name" value="PHOSPHORIBOSYLAMINE--GLYCINE LIGASE"/>
    <property type="match status" value="1"/>
</dbReference>
<evidence type="ECO:0000256" key="8">
    <source>
        <dbReference type="ARBA" id="ARBA00022755"/>
    </source>
</evidence>
<evidence type="ECO:0000256" key="2">
    <source>
        <dbReference type="ARBA" id="ARBA00001946"/>
    </source>
</evidence>
<evidence type="ECO:0000259" key="16">
    <source>
        <dbReference type="PROSITE" id="PS50975"/>
    </source>
</evidence>
<evidence type="ECO:0000256" key="12">
    <source>
        <dbReference type="ARBA" id="ARBA00042242"/>
    </source>
</evidence>
<dbReference type="FunFam" id="3.30.1490.20:FF:000006">
    <property type="entry name" value="phosphoribosylamine--glycine ligase, chloroplastic-like"/>
    <property type="match status" value="1"/>
</dbReference>
<dbReference type="FunFam" id="3.90.600.10:FF:000001">
    <property type="entry name" value="Trifunctional purine biosynthetic protein adenosine-3"/>
    <property type="match status" value="1"/>
</dbReference>
<evidence type="ECO:0000256" key="4">
    <source>
        <dbReference type="ARBA" id="ARBA00013255"/>
    </source>
</evidence>
<dbReference type="Gene3D" id="3.90.600.10">
    <property type="entry name" value="Phosphoribosylglycinamide synthetase, C-terminal domain"/>
    <property type="match status" value="1"/>
</dbReference>
<accession>A0A1I4PJ42</accession>
<evidence type="ECO:0000256" key="15">
    <source>
        <dbReference type="PROSITE-ProRule" id="PRU00409"/>
    </source>
</evidence>
<keyword evidence="6" id="KW-0479">Metal-binding</keyword>
<name>A0A1I4PJ42_9FIRM</name>
<dbReference type="SMART" id="SM01210">
    <property type="entry name" value="GARS_C"/>
    <property type="match status" value="1"/>
</dbReference>
<dbReference type="SUPFAM" id="SSF56059">
    <property type="entry name" value="Glutathione synthetase ATP-binding domain-like"/>
    <property type="match status" value="1"/>
</dbReference>
<dbReference type="InterPro" id="IPR020562">
    <property type="entry name" value="PRibGlycinamide_synth_N"/>
</dbReference>
<dbReference type="EC" id="6.3.4.13" evidence="4 14"/>
<keyword evidence="8 14" id="KW-0658">Purine biosynthesis</keyword>
<evidence type="ECO:0000313" key="17">
    <source>
        <dbReference type="EMBL" id="SFM27861.1"/>
    </source>
</evidence>
<dbReference type="Gene3D" id="3.40.50.20">
    <property type="match status" value="1"/>
</dbReference>
<sequence>MKLLVIGSGGREHALVSKLKENRDVQKIFCVPGNPGIAKIAECVELDILDNAALVAFAKKEEVALTVVGPEIPLSNGIVDVFRDNGLACFGPTQAAAQIESSKTFAKNLMEKYDIPTAKFAVFTQADMAKAYINSQGAPVVVKADGLAAGKGVVVAMTIDEALAAVDMMLCDGAFGQAGSQVVIEEFLAGEEASILAFTDGKTIIPMVAAQDHKRVFDHDQGPNTGGMGAYAPAPVITPAISEQVMKEILQPTIAAMESEGCSYCGCLYLGLIITADGPKVIEFNARFGDPETQVVLPLLDSDLVTIMEACINGTLAGTSVHWKDEAAVCVVLAAGGYPEKYAKGDIITGIDKAEEQGAYVFHAGTANREEQVLTNGGRVLGVTATNTTIKQAVDKVYKAIESIKFKGIHYRKDIAFRAIKK</sequence>
<organism evidence="17 18">
    <name type="scientific">Pelosinus propionicus DSM 13327</name>
    <dbReference type="NCBI Taxonomy" id="1123291"/>
    <lineage>
        <taxon>Bacteria</taxon>
        <taxon>Bacillati</taxon>
        <taxon>Bacillota</taxon>
        <taxon>Negativicutes</taxon>
        <taxon>Selenomonadales</taxon>
        <taxon>Sporomusaceae</taxon>
        <taxon>Pelosinus</taxon>
    </lineage>
</organism>
<dbReference type="InterPro" id="IPR016185">
    <property type="entry name" value="PreATP-grasp_dom_sf"/>
</dbReference>
<dbReference type="AlphaFoldDB" id="A0A1I4PJ42"/>
<dbReference type="InterPro" id="IPR011054">
    <property type="entry name" value="Rudment_hybrid_motif"/>
</dbReference>
<dbReference type="HAMAP" id="MF_00138">
    <property type="entry name" value="GARS"/>
    <property type="match status" value="1"/>
</dbReference>
<evidence type="ECO:0000256" key="5">
    <source>
        <dbReference type="ARBA" id="ARBA00022598"/>
    </source>
</evidence>
<comment type="similarity">
    <text evidence="11 14">Belongs to the GARS family.</text>
</comment>
<evidence type="ECO:0000256" key="9">
    <source>
        <dbReference type="ARBA" id="ARBA00022840"/>
    </source>
</evidence>
<dbReference type="GO" id="GO:0004637">
    <property type="term" value="F:phosphoribosylamine-glycine ligase activity"/>
    <property type="evidence" value="ECO:0007669"/>
    <property type="project" value="UniProtKB-UniRule"/>
</dbReference>
<dbReference type="Proteomes" id="UP000199520">
    <property type="component" value="Unassembled WGS sequence"/>
</dbReference>
<dbReference type="InterPro" id="IPR020560">
    <property type="entry name" value="PRibGlycinamide_synth_C-dom"/>
</dbReference>
<dbReference type="OrthoDB" id="9807240at2"/>
<dbReference type="InterPro" id="IPR020559">
    <property type="entry name" value="PRibGlycinamide_synth_CS"/>
</dbReference>
<dbReference type="GO" id="GO:0005524">
    <property type="term" value="F:ATP binding"/>
    <property type="evidence" value="ECO:0007669"/>
    <property type="project" value="UniProtKB-UniRule"/>
</dbReference>
<evidence type="ECO:0000256" key="10">
    <source>
        <dbReference type="ARBA" id="ARBA00023211"/>
    </source>
</evidence>
<keyword evidence="18" id="KW-1185">Reference proteome</keyword>
<evidence type="ECO:0000256" key="6">
    <source>
        <dbReference type="ARBA" id="ARBA00022723"/>
    </source>
</evidence>
<keyword evidence="7 15" id="KW-0547">Nucleotide-binding</keyword>
<keyword evidence="10" id="KW-0464">Manganese</keyword>
<dbReference type="SMART" id="SM01209">
    <property type="entry name" value="GARS_A"/>
    <property type="match status" value="1"/>
</dbReference>
<evidence type="ECO:0000313" key="18">
    <source>
        <dbReference type="Proteomes" id="UP000199520"/>
    </source>
</evidence>
<dbReference type="InterPro" id="IPR037123">
    <property type="entry name" value="PRibGlycinamide_synth_C_sf"/>
</dbReference>
<dbReference type="PANTHER" id="PTHR43472:SF1">
    <property type="entry name" value="PHOSPHORIBOSYLAMINE--GLYCINE LIGASE, CHLOROPLASTIC"/>
    <property type="match status" value="1"/>
</dbReference>
<dbReference type="PROSITE" id="PS00184">
    <property type="entry name" value="GARS"/>
    <property type="match status" value="1"/>
</dbReference>
<comment type="pathway">
    <text evidence="3 14">Purine metabolism; IMP biosynthesis via de novo pathway; N(1)-(5-phospho-D-ribosyl)glycinamide from 5-phospho-alpha-D-ribose 1-diphosphate: step 2/2.</text>
</comment>
<reference evidence="18" key="1">
    <citation type="submission" date="2016-10" db="EMBL/GenBank/DDBJ databases">
        <authorList>
            <person name="Varghese N."/>
            <person name="Submissions S."/>
        </authorList>
    </citation>
    <scope>NUCLEOTIDE SEQUENCE [LARGE SCALE GENOMIC DNA]</scope>
    <source>
        <strain evidence="18">DSM 13327</strain>
    </source>
</reference>
<evidence type="ECO:0000256" key="13">
    <source>
        <dbReference type="ARBA" id="ARBA00042864"/>
    </source>
</evidence>
<dbReference type="Gene3D" id="3.30.1490.20">
    <property type="entry name" value="ATP-grasp fold, A domain"/>
    <property type="match status" value="1"/>
</dbReference>
<dbReference type="GO" id="GO:0006189">
    <property type="term" value="P:'de novo' IMP biosynthetic process"/>
    <property type="evidence" value="ECO:0007669"/>
    <property type="project" value="UniProtKB-UniRule"/>
</dbReference>